<accession>A0A0S4IX19</accession>
<gene>
    <name evidence="1" type="ORF">BSAL_78135</name>
</gene>
<evidence type="ECO:0000313" key="2">
    <source>
        <dbReference type="Proteomes" id="UP000051952"/>
    </source>
</evidence>
<keyword evidence="2" id="KW-1185">Reference proteome</keyword>
<dbReference type="Proteomes" id="UP000051952">
    <property type="component" value="Unassembled WGS sequence"/>
</dbReference>
<dbReference type="AlphaFoldDB" id="A0A0S4IX19"/>
<reference evidence="2" key="1">
    <citation type="submission" date="2015-09" db="EMBL/GenBank/DDBJ databases">
        <authorList>
            <consortium name="Pathogen Informatics"/>
        </authorList>
    </citation>
    <scope>NUCLEOTIDE SEQUENCE [LARGE SCALE GENOMIC DNA]</scope>
    <source>
        <strain evidence="2">Lake Konstanz</strain>
    </source>
</reference>
<dbReference type="EMBL" id="CYKH01000766">
    <property type="protein sequence ID" value="CUG35442.1"/>
    <property type="molecule type" value="Genomic_DNA"/>
</dbReference>
<dbReference type="VEuPathDB" id="TriTrypDB:BSAL_78135"/>
<protein>
    <submittedName>
        <fullName evidence="1">Uncharacterized protein</fullName>
    </submittedName>
</protein>
<sequence length="67" mass="7437">MSQACFLHSEVLVHFVVWFSCSFGACDSTRFLFHLFLPHQLPIINGCVSIIGRLLCIASLSPSHSSQ</sequence>
<evidence type="ECO:0000313" key="1">
    <source>
        <dbReference type="EMBL" id="CUG35442.1"/>
    </source>
</evidence>
<proteinExistence type="predicted"/>
<organism evidence="1 2">
    <name type="scientific">Bodo saltans</name>
    <name type="common">Flagellated protozoan</name>
    <dbReference type="NCBI Taxonomy" id="75058"/>
    <lineage>
        <taxon>Eukaryota</taxon>
        <taxon>Discoba</taxon>
        <taxon>Euglenozoa</taxon>
        <taxon>Kinetoplastea</taxon>
        <taxon>Metakinetoplastina</taxon>
        <taxon>Eubodonida</taxon>
        <taxon>Bodonidae</taxon>
        <taxon>Bodo</taxon>
    </lineage>
</organism>
<name>A0A0S4IX19_BODSA</name>